<sequence>MFSYRKTRYTGSLNYIKPVTGAGGAVPGVGELCLPGVAAADEAEWRGVVVSGIEVASLLERWRPSPRRRAAAARSAKGTASRRGVMREASSGLAAVKRCTARSETNPAVASKALLSIDLSIHGGEHGGESLWCALAETLRAFRPLAGELTYSPSSATPRRRRTTLAETDVEFEDLAGAKKLDADVFAQLAPDIRKDEPPTLVLAVQVTELACGGVAVGLALHHAAADGNGRIRFMQAWSAAVADAVENPEAVLHNWSLIHIDDAEE</sequence>
<keyword evidence="2" id="KW-0012">Acyltransferase</keyword>
<evidence type="ECO:0000256" key="1">
    <source>
        <dbReference type="ARBA" id="ARBA00022679"/>
    </source>
</evidence>
<evidence type="ECO:0000256" key="2">
    <source>
        <dbReference type="ARBA" id="ARBA00023315"/>
    </source>
</evidence>
<accession>A0A0E0BTA1</accession>
<evidence type="ECO:0000313" key="4">
    <source>
        <dbReference type="Proteomes" id="UP000026961"/>
    </source>
</evidence>
<dbReference type="HOGENOM" id="CLU_1047235_0_0_1"/>
<organism evidence="3">
    <name type="scientific">Oryza glumipatula</name>
    <dbReference type="NCBI Taxonomy" id="40148"/>
    <lineage>
        <taxon>Eukaryota</taxon>
        <taxon>Viridiplantae</taxon>
        <taxon>Streptophyta</taxon>
        <taxon>Embryophyta</taxon>
        <taxon>Tracheophyta</taxon>
        <taxon>Spermatophyta</taxon>
        <taxon>Magnoliopsida</taxon>
        <taxon>Liliopsida</taxon>
        <taxon>Poales</taxon>
        <taxon>Poaceae</taxon>
        <taxon>BOP clade</taxon>
        <taxon>Oryzoideae</taxon>
        <taxon>Oryzeae</taxon>
        <taxon>Oryzinae</taxon>
        <taxon>Oryza</taxon>
    </lineage>
</organism>
<reference evidence="3" key="1">
    <citation type="submission" date="2015-04" db="UniProtKB">
        <authorList>
            <consortium name="EnsemblPlants"/>
        </authorList>
    </citation>
    <scope>IDENTIFICATION</scope>
</reference>
<dbReference type="Pfam" id="PF02458">
    <property type="entry name" value="Transferase"/>
    <property type="match status" value="1"/>
</dbReference>
<dbReference type="AlphaFoldDB" id="A0A0E0BTA1"/>
<keyword evidence="4" id="KW-1185">Reference proteome</keyword>
<dbReference type="STRING" id="40148.A0A0E0BTA1"/>
<proteinExistence type="predicted"/>
<protein>
    <submittedName>
        <fullName evidence="3">Uncharacterized protein</fullName>
    </submittedName>
</protein>
<dbReference type="EnsemblPlants" id="OGLUM12G15180.1">
    <property type="protein sequence ID" value="OGLUM12G15180.1"/>
    <property type="gene ID" value="OGLUM12G15180"/>
</dbReference>
<reference evidence="3" key="2">
    <citation type="submission" date="2018-05" db="EMBL/GenBank/DDBJ databases">
        <title>OgluRS3 (Oryza glumaepatula Reference Sequence Version 3).</title>
        <authorList>
            <person name="Zhang J."/>
            <person name="Kudrna D."/>
            <person name="Lee S."/>
            <person name="Talag J."/>
            <person name="Welchert J."/>
            <person name="Wing R.A."/>
        </authorList>
    </citation>
    <scope>NUCLEOTIDE SEQUENCE [LARGE SCALE GENOMIC DNA]</scope>
</reference>
<dbReference type="Gene3D" id="3.30.559.10">
    <property type="entry name" value="Chloramphenicol acetyltransferase-like domain"/>
    <property type="match status" value="1"/>
</dbReference>
<dbReference type="Proteomes" id="UP000026961">
    <property type="component" value="Chromosome 12"/>
</dbReference>
<dbReference type="InterPro" id="IPR023213">
    <property type="entry name" value="CAT-like_dom_sf"/>
</dbReference>
<dbReference type="Gramene" id="OGLUM12G15180.1">
    <property type="protein sequence ID" value="OGLUM12G15180.1"/>
    <property type="gene ID" value="OGLUM12G15180"/>
</dbReference>
<name>A0A0E0BTA1_9ORYZ</name>
<dbReference type="GO" id="GO:0050734">
    <property type="term" value="F:hydroxycinnamoyltransferase activity"/>
    <property type="evidence" value="ECO:0007669"/>
    <property type="project" value="UniProtKB-ARBA"/>
</dbReference>
<keyword evidence="1" id="KW-0808">Transferase</keyword>
<evidence type="ECO:0000313" key="3">
    <source>
        <dbReference type="EnsemblPlants" id="OGLUM12G15180.1"/>
    </source>
</evidence>
<dbReference type="InterPro" id="IPR051504">
    <property type="entry name" value="Plant_metabolite_acyltrans"/>
</dbReference>
<dbReference type="PANTHER" id="PTHR31625">
    <property type="match status" value="1"/>
</dbReference>